<evidence type="ECO:0000313" key="3">
    <source>
        <dbReference type="Proteomes" id="UP000324897"/>
    </source>
</evidence>
<dbReference type="Proteomes" id="UP000324897">
    <property type="component" value="Unassembled WGS sequence"/>
</dbReference>
<feature type="non-terminal residue" evidence="2">
    <location>
        <position position="1"/>
    </location>
</feature>
<comment type="caution">
    <text evidence="2">The sequence shown here is derived from an EMBL/GenBank/DDBJ whole genome shotgun (WGS) entry which is preliminary data.</text>
</comment>
<dbReference type="AlphaFoldDB" id="A0A5J9T650"/>
<feature type="compositionally biased region" description="Pro residues" evidence="1">
    <location>
        <begin position="145"/>
        <end position="169"/>
    </location>
</feature>
<name>A0A5J9T650_9POAL</name>
<feature type="region of interest" description="Disordered" evidence="1">
    <location>
        <begin position="60"/>
        <end position="130"/>
    </location>
</feature>
<reference evidence="2 3" key="1">
    <citation type="journal article" date="2019" name="Sci. Rep.">
        <title>A high-quality genome of Eragrostis curvula grass provides insights into Poaceae evolution and supports new strategies to enhance forage quality.</title>
        <authorList>
            <person name="Carballo J."/>
            <person name="Santos B.A.C.M."/>
            <person name="Zappacosta D."/>
            <person name="Garbus I."/>
            <person name="Selva J.P."/>
            <person name="Gallo C.A."/>
            <person name="Diaz A."/>
            <person name="Albertini E."/>
            <person name="Caccamo M."/>
            <person name="Echenique V."/>
        </authorList>
    </citation>
    <scope>NUCLEOTIDE SEQUENCE [LARGE SCALE GENOMIC DNA]</scope>
    <source>
        <strain evidence="3">cv. Victoria</strain>
        <tissue evidence="2">Leaf</tissue>
    </source>
</reference>
<accession>A0A5J9T650</accession>
<dbReference type="Gramene" id="TVU06909">
    <property type="protein sequence ID" value="TVU06909"/>
    <property type="gene ID" value="EJB05_46945"/>
</dbReference>
<proteinExistence type="predicted"/>
<sequence length="278" mass="29971">MVVLDNGGHVDECGVGGHLHRVSGLCCKLGLWLRVANKVTLNAGLIDTAAAASFFFPNTPDPQALEPPRRPHPTASIDDVLPARDLLHRPPRRRTPPPPRPASPIPCRLTPNPPRPPRAAVSMTSSTPPAPLALLHRAHLAPLRLRPPPPRPPLGPPPTRPTEARPPPLATTRDAVEGHPAGDPDEAGLPVARPLLRRATAPAPPPTCCCPGPSSDELLSQPLPVDKVPRCPCPRRVDLPRRHLVFDVRSSSSRCLAAFRGTKKFEHEVYGNNLQRGF</sequence>
<protein>
    <submittedName>
        <fullName evidence="2">Uncharacterized protein</fullName>
    </submittedName>
</protein>
<feature type="region of interest" description="Disordered" evidence="1">
    <location>
        <begin position="143"/>
        <end position="189"/>
    </location>
</feature>
<organism evidence="2 3">
    <name type="scientific">Eragrostis curvula</name>
    <name type="common">weeping love grass</name>
    <dbReference type="NCBI Taxonomy" id="38414"/>
    <lineage>
        <taxon>Eukaryota</taxon>
        <taxon>Viridiplantae</taxon>
        <taxon>Streptophyta</taxon>
        <taxon>Embryophyta</taxon>
        <taxon>Tracheophyta</taxon>
        <taxon>Spermatophyta</taxon>
        <taxon>Magnoliopsida</taxon>
        <taxon>Liliopsida</taxon>
        <taxon>Poales</taxon>
        <taxon>Poaceae</taxon>
        <taxon>PACMAD clade</taxon>
        <taxon>Chloridoideae</taxon>
        <taxon>Eragrostideae</taxon>
        <taxon>Eragrostidinae</taxon>
        <taxon>Eragrostis</taxon>
    </lineage>
</organism>
<gene>
    <name evidence="2" type="ORF">EJB05_46945</name>
</gene>
<evidence type="ECO:0000256" key="1">
    <source>
        <dbReference type="SAM" id="MobiDB-lite"/>
    </source>
</evidence>
<dbReference type="EMBL" id="RWGY01000045">
    <property type="protein sequence ID" value="TVU06909.1"/>
    <property type="molecule type" value="Genomic_DNA"/>
</dbReference>
<keyword evidence="3" id="KW-1185">Reference proteome</keyword>
<evidence type="ECO:0000313" key="2">
    <source>
        <dbReference type="EMBL" id="TVU06909.1"/>
    </source>
</evidence>